<reference evidence="2" key="1">
    <citation type="journal article" date="2014" name="Int. J. Syst. Evol. Microbiol.">
        <title>Complete genome sequence of Corynebacterium casei LMG S-19264T (=DSM 44701T), isolated from a smear-ripened cheese.</title>
        <authorList>
            <consortium name="US DOE Joint Genome Institute (JGI-PGF)"/>
            <person name="Walter F."/>
            <person name="Albersmeier A."/>
            <person name="Kalinowski J."/>
            <person name="Ruckert C."/>
        </authorList>
    </citation>
    <scope>NUCLEOTIDE SEQUENCE</scope>
    <source>
        <strain evidence="2">CGMCC 1.15095</strain>
    </source>
</reference>
<protein>
    <submittedName>
        <fullName evidence="2">Uncharacterized protein</fullName>
    </submittedName>
</protein>
<keyword evidence="1" id="KW-0472">Membrane</keyword>
<gene>
    <name evidence="2" type="ORF">GCM10011494_37730</name>
</gene>
<evidence type="ECO:0000313" key="2">
    <source>
        <dbReference type="EMBL" id="GGC15341.1"/>
    </source>
</evidence>
<feature type="transmembrane region" description="Helical" evidence="1">
    <location>
        <begin position="42"/>
        <end position="64"/>
    </location>
</feature>
<evidence type="ECO:0000313" key="3">
    <source>
        <dbReference type="Proteomes" id="UP000608154"/>
    </source>
</evidence>
<dbReference type="AlphaFoldDB" id="A0A916TYB8"/>
<feature type="transmembrane region" description="Helical" evidence="1">
    <location>
        <begin position="70"/>
        <end position="87"/>
    </location>
</feature>
<keyword evidence="1" id="KW-1133">Transmembrane helix</keyword>
<name>A0A916TYB8_9SPHN</name>
<dbReference type="Proteomes" id="UP000608154">
    <property type="component" value="Unassembled WGS sequence"/>
</dbReference>
<reference evidence="2" key="2">
    <citation type="submission" date="2020-09" db="EMBL/GenBank/DDBJ databases">
        <authorList>
            <person name="Sun Q."/>
            <person name="Zhou Y."/>
        </authorList>
    </citation>
    <scope>NUCLEOTIDE SEQUENCE</scope>
    <source>
        <strain evidence="2">CGMCC 1.15095</strain>
    </source>
</reference>
<organism evidence="2 3">
    <name type="scientific">Novosphingobium endophyticum</name>
    <dbReference type="NCBI Taxonomy" id="1955250"/>
    <lineage>
        <taxon>Bacteria</taxon>
        <taxon>Pseudomonadati</taxon>
        <taxon>Pseudomonadota</taxon>
        <taxon>Alphaproteobacteria</taxon>
        <taxon>Sphingomonadales</taxon>
        <taxon>Sphingomonadaceae</taxon>
        <taxon>Novosphingobium</taxon>
    </lineage>
</organism>
<accession>A0A916TYB8</accession>
<sequence length="212" mass="22280">MEKRNLDSLQTLDDDVLREVVREGEKLLDAQLMTANAADQRAMAWAALLVTGAIAVIGGSAALLVSGKHLALAVVGIVVAAIMGVAISKATNVVRPADWHFPGNRPGNWLPEHWQCHGLGIQCDMHQAMLEQAASLEEQICDNAAASAESGKELRSSMSWALFAVIIGVVAVGMLILMQAVGISGVTVIDPPSAAGSDNADIANVSRVESRH</sequence>
<evidence type="ECO:0000256" key="1">
    <source>
        <dbReference type="SAM" id="Phobius"/>
    </source>
</evidence>
<keyword evidence="1" id="KW-0812">Transmembrane</keyword>
<feature type="transmembrane region" description="Helical" evidence="1">
    <location>
        <begin position="160"/>
        <end position="183"/>
    </location>
</feature>
<comment type="caution">
    <text evidence="2">The sequence shown here is derived from an EMBL/GenBank/DDBJ whole genome shotgun (WGS) entry which is preliminary data.</text>
</comment>
<dbReference type="EMBL" id="BMHK01000051">
    <property type="protein sequence ID" value="GGC15341.1"/>
    <property type="molecule type" value="Genomic_DNA"/>
</dbReference>
<keyword evidence="3" id="KW-1185">Reference proteome</keyword>
<dbReference type="RefSeq" id="WP_188773114.1">
    <property type="nucleotide sequence ID" value="NZ_BMHK01000051.1"/>
</dbReference>
<proteinExistence type="predicted"/>